<evidence type="ECO:0000256" key="1">
    <source>
        <dbReference type="ARBA" id="ARBA00022729"/>
    </source>
</evidence>
<keyword evidence="1 2" id="KW-0732">Signal</keyword>
<dbReference type="SUPFAM" id="SSF53850">
    <property type="entry name" value="Periplasmic binding protein-like II"/>
    <property type="match status" value="1"/>
</dbReference>
<dbReference type="EMBL" id="JAGGOB010000024">
    <property type="protein sequence ID" value="MBT2329494.1"/>
    <property type="molecule type" value="Genomic_DNA"/>
</dbReference>
<organism evidence="4 5">
    <name type="scientific">Pseudomonas fluorescens</name>
    <dbReference type="NCBI Taxonomy" id="294"/>
    <lineage>
        <taxon>Bacteria</taxon>
        <taxon>Pseudomonadati</taxon>
        <taxon>Pseudomonadota</taxon>
        <taxon>Gammaproteobacteria</taxon>
        <taxon>Pseudomonadales</taxon>
        <taxon>Pseudomonadaceae</taxon>
        <taxon>Pseudomonas</taxon>
    </lineage>
</organism>
<dbReference type="Pfam" id="PF12849">
    <property type="entry name" value="PBP_like_2"/>
    <property type="match status" value="1"/>
</dbReference>
<dbReference type="RefSeq" id="WP_214918767.1">
    <property type="nucleotide sequence ID" value="NZ_JAGGNX010000008.1"/>
</dbReference>
<accession>A0A944DMP6</accession>
<gene>
    <name evidence="4" type="ORF">J7E47_12265</name>
</gene>
<proteinExistence type="predicted"/>
<evidence type="ECO:0000313" key="4">
    <source>
        <dbReference type="EMBL" id="MBT2329494.1"/>
    </source>
</evidence>
<protein>
    <submittedName>
        <fullName evidence="4">Phosphate ABC transporter substrate-binding protein</fullName>
    </submittedName>
</protein>
<dbReference type="PANTHER" id="PTHR30570:SF1">
    <property type="entry name" value="PHOSPHATE-BINDING PROTEIN PSTS"/>
    <property type="match status" value="1"/>
</dbReference>
<feature type="chain" id="PRO_5037291170" evidence="2">
    <location>
        <begin position="20"/>
        <end position="279"/>
    </location>
</feature>
<dbReference type="Gene3D" id="3.40.190.10">
    <property type="entry name" value="Periplasmic binding protein-like II"/>
    <property type="match status" value="2"/>
</dbReference>
<comment type="caution">
    <text evidence="4">The sequence shown here is derived from an EMBL/GenBank/DDBJ whole genome shotgun (WGS) entry which is preliminary data.</text>
</comment>
<dbReference type="AlphaFoldDB" id="A0A944DMP6"/>
<reference evidence="4" key="1">
    <citation type="submission" date="2021-03" db="EMBL/GenBank/DDBJ databases">
        <title>Genomic analysis provides insights into the functional capacity of soil bacteria communities inhabiting an altitudinal gradient in the Atacama Desert.</title>
        <authorList>
            <person name="Gonzalez M."/>
            <person name="Maldonado J."/>
            <person name="Maza F."/>
            <person name="Hodar C."/>
            <person name="Cortes M."/>
            <person name="Palma R."/>
            <person name="Andreani C."/>
            <person name="Gaete A."/>
            <person name="Vasquez-Dean J."/>
            <person name="Acuna V."/>
            <person name="Aguado M."/>
            <person name="Mandakovic D."/>
            <person name="Latorre M."/>
            <person name="Orellana A."/>
            <person name="Gutierrez R."/>
            <person name="Montecino M."/>
            <person name="Allende M."/>
            <person name="Maass A."/>
            <person name="Cambiazo V."/>
        </authorList>
    </citation>
    <scope>NUCLEOTIDE SEQUENCE</scope>
    <source>
        <strain evidence="4">ISL-25</strain>
    </source>
</reference>
<evidence type="ECO:0000313" key="5">
    <source>
        <dbReference type="Proteomes" id="UP000692896"/>
    </source>
</evidence>
<dbReference type="InterPro" id="IPR050811">
    <property type="entry name" value="Phosphate_ABC_transporter"/>
</dbReference>
<evidence type="ECO:0000259" key="3">
    <source>
        <dbReference type="Pfam" id="PF12849"/>
    </source>
</evidence>
<name>A0A944DMP6_PSEFL</name>
<feature type="domain" description="PBP" evidence="3">
    <location>
        <begin position="31"/>
        <end position="264"/>
    </location>
</feature>
<evidence type="ECO:0000256" key="2">
    <source>
        <dbReference type="SAM" id="SignalP"/>
    </source>
</evidence>
<dbReference type="InterPro" id="IPR024370">
    <property type="entry name" value="PBP_domain"/>
</dbReference>
<dbReference type="Proteomes" id="UP000692896">
    <property type="component" value="Unassembled WGS sequence"/>
</dbReference>
<feature type="signal peptide" evidence="2">
    <location>
        <begin position="1"/>
        <end position="19"/>
    </location>
</feature>
<sequence>MAIAQKIKWSLVMALVAVAATAFVSKALTTEAGTEKIIISGASTIAPLVAEIAKRYERENPGIQIDVQSGGSSRGIADARSGLADIGMVSRDLKASERELTDYPIARDGIAVIVHKSNPIQALSKEQVRNIYLGHIANWNALGGADMPITVVNKAGGRSTLELFAGFMNLEPADIKANIVIGENEQGIKTVANSPGAIGYVSIGAAEYSERSGTALKLILLDGQVASTQNVADNKYALSRTLNLVTKGRPGVAVLHFIEYVQSASAKDLVEEQYFVSLK</sequence>
<dbReference type="PANTHER" id="PTHR30570">
    <property type="entry name" value="PERIPLASMIC PHOSPHATE BINDING COMPONENT OF PHOSPHATE ABC TRANSPORTER"/>
    <property type="match status" value="1"/>
</dbReference>
<dbReference type="CDD" id="cd13653">
    <property type="entry name" value="PBP2_phosphate_like_1"/>
    <property type="match status" value="1"/>
</dbReference>